<dbReference type="OrthoDB" id="9180587at2"/>
<dbReference type="PROSITE" id="PS51257">
    <property type="entry name" value="PROKAR_LIPOPROTEIN"/>
    <property type="match status" value="1"/>
</dbReference>
<dbReference type="EMBL" id="PIPJ01000008">
    <property type="protein sequence ID" value="RUO19296.1"/>
    <property type="molecule type" value="Genomic_DNA"/>
</dbReference>
<evidence type="ECO:0000313" key="1">
    <source>
        <dbReference type="EMBL" id="RUO19296.1"/>
    </source>
</evidence>
<comment type="caution">
    <text evidence="1">The sequence shown here is derived from an EMBL/GenBank/DDBJ whole genome shotgun (WGS) entry which is preliminary data.</text>
</comment>
<dbReference type="AlphaFoldDB" id="A0A432VSJ1"/>
<dbReference type="RefSeq" id="WP_126767898.1">
    <property type="nucleotide sequence ID" value="NZ_PIPJ01000008.1"/>
</dbReference>
<reference evidence="2" key="1">
    <citation type="journal article" date="2018" name="Front. Microbiol.">
        <title>Genome-Based Analysis Reveals the Taxonomy and Diversity of the Family Idiomarinaceae.</title>
        <authorList>
            <person name="Liu Y."/>
            <person name="Lai Q."/>
            <person name="Shao Z."/>
        </authorList>
    </citation>
    <scope>NUCLEOTIDE SEQUENCE [LARGE SCALE GENOMIC DNA]</scope>
    <source>
        <strain evidence="2">GBPy7</strain>
    </source>
</reference>
<accession>A0A432VSJ1</accession>
<proteinExistence type="predicted"/>
<gene>
    <name evidence="1" type="ORF">CWE08_09950</name>
</gene>
<evidence type="ECO:0000313" key="2">
    <source>
        <dbReference type="Proteomes" id="UP000288395"/>
    </source>
</evidence>
<name>A0A432VSJ1_9GAMM</name>
<organism evidence="1 2">
    <name type="scientific">Aliidiomarina iranensis</name>
    <dbReference type="NCBI Taxonomy" id="1434071"/>
    <lineage>
        <taxon>Bacteria</taxon>
        <taxon>Pseudomonadati</taxon>
        <taxon>Pseudomonadota</taxon>
        <taxon>Gammaproteobacteria</taxon>
        <taxon>Alteromonadales</taxon>
        <taxon>Idiomarinaceae</taxon>
        <taxon>Aliidiomarina</taxon>
    </lineage>
</organism>
<dbReference type="Proteomes" id="UP000288395">
    <property type="component" value="Unassembled WGS sequence"/>
</dbReference>
<protein>
    <submittedName>
        <fullName evidence="1">Uncharacterized protein</fullName>
    </submittedName>
</protein>
<keyword evidence="2" id="KW-1185">Reference proteome</keyword>
<sequence>MRNFVVFVMLFILSGCTTFKVVETDADTGYFPTQQVAVVVKSETIDLSSRKELVLVPNGDFTKGMIENIGYFDRVINFEDLEKIIIQEDLTDEVSSISDRIGVNRAAKEYKPFLWIRWDIREDGFRSYQQLILTDPLTLDDYFITETYLDTTWTGITDQHNFYPMMNALIDYLRENSDEE</sequence>